<evidence type="ECO:0000259" key="1">
    <source>
        <dbReference type="Pfam" id="PF02263"/>
    </source>
</evidence>
<dbReference type="Proteomes" id="UP001189429">
    <property type="component" value="Unassembled WGS sequence"/>
</dbReference>
<sequence>RRSPRACCSPASSGCCATSTCDWSTDRPITPQQYLENALAPIAGQEKRNEIRAVIKSVFTDRDCAAMVRPVLEEEDLRHVERLPFASLRPQFRKQVDEFTQRVYAAVRPKMIDGAVDSKTS</sequence>
<gene>
    <name evidence="2" type="ORF">PCOR1329_LOCUS47065</name>
</gene>
<organism evidence="2 3">
    <name type="scientific">Prorocentrum cordatum</name>
    <dbReference type="NCBI Taxonomy" id="2364126"/>
    <lineage>
        <taxon>Eukaryota</taxon>
        <taxon>Sar</taxon>
        <taxon>Alveolata</taxon>
        <taxon>Dinophyceae</taxon>
        <taxon>Prorocentrales</taxon>
        <taxon>Prorocentraceae</taxon>
        <taxon>Prorocentrum</taxon>
    </lineage>
</organism>
<dbReference type="PANTHER" id="PTHR10751">
    <property type="entry name" value="GUANYLATE BINDING PROTEIN"/>
    <property type="match status" value="1"/>
</dbReference>
<dbReference type="Pfam" id="PF02263">
    <property type="entry name" value="GBP"/>
    <property type="match status" value="1"/>
</dbReference>
<evidence type="ECO:0000313" key="2">
    <source>
        <dbReference type="EMBL" id="CAK0856785.1"/>
    </source>
</evidence>
<feature type="domain" description="Guanylate-binding protein N-terminal" evidence="1">
    <location>
        <begin position="27"/>
        <end position="105"/>
    </location>
</feature>
<evidence type="ECO:0000313" key="3">
    <source>
        <dbReference type="Proteomes" id="UP001189429"/>
    </source>
</evidence>
<proteinExistence type="predicted"/>
<name>A0ABN9UCQ5_9DINO</name>
<reference evidence="2" key="1">
    <citation type="submission" date="2023-10" db="EMBL/GenBank/DDBJ databases">
        <authorList>
            <person name="Chen Y."/>
            <person name="Shah S."/>
            <person name="Dougan E. K."/>
            <person name="Thang M."/>
            <person name="Chan C."/>
        </authorList>
    </citation>
    <scope>NUCLEOTIDE SEQUENCE [LARGE SCALE GENOMIC DNA]</scope>
</reference>
<dbReference type="InterPro" id="IPR015894">
    <property type="entry name" value="Guanylate-bd_N"/>
</dbReference>
<comment type="caution">
    <text evidence="2">The sequence shown here is derived from an EMBL/GenBank/DDBJ whole genome shotgun (WGS) entry which is preliminary data.</text>
</comment>
<feature type="non-terminal residue" evidence="2">
    <location>
        <position position="1"/>
    </location>
</feature>
<accession>A0ABN9UCQ5</accession>
<keyword evidence="3" id="KW-1185">Reference proteome</keyword>
<dbReference type="Gene3D" id="3.40.50.300">
    <property type="entry name" value="P-loop containing nucleotide triphosphate hydrolases"/>
    <property type="match status" value="1"/>
</dbReference>
<protein>
    <recommendedName>
        <fullName evidence="1">Guanylate-binding protein N-terminal domain-containing protein</fullName>
    </recommendedName>
</protein>
<dbReference type="EMBL" id="CAUYUJ010015666">
    <property type="protein sequence ID" value="CAK0856785.1"/>
    <property type="molecule type" value="Genomic_DNA"/>
</dbReference>
<dbReference type="InterPro" id="IPR027417">
    <property type="entry name" value="P-loop_NTPase"/>
</dbReference>